<organism evidence="2 3">
    <name type="scientific">Massilia norwichensis</name>
    <dbReference type="NCBI Taxonomy" id="1442366"/>
    <lineage>
        <taxon>Bacteria</taxon>
        <taxon>Pseudomonadati</taxon>
        <taxon>Pseudomonadota</taxon>
        <taxon>Betaproteobacteria</taxon>
        <taxon>Burkholderiales</taxon>
        <taxon>Oxalobacteraceae</taxon>
        <taxon>Telluria group</taxon>
        <taxon>Massilia</taxon>
    </lineage>
</organism>
<feature type="transmembrane region" description="Helical" evidence="1">
    <location>
        <begin position="91"/>
        <end position="108"/>
    </location>
</feature>
<keyword evidence="1" id="KW-0472">Membrane</keyword>
<gene>
    <name evidence="2" type="ORF">NX782_06330</name>
</gene>
<reference evidence="2 3" key="1">
    <citation type="submission" date="2022-08" db="EMBL/GenBank/DDBJ databases">
        <title>Reclassification of Massilia species as members of the genera Telluria, Duganella, Pseudoduganella, Mokoshia gen. nov. and Zemynaea gen. nov. using orthogonal and non-orthogonal genome-based approaches.</title>
        <authorList>
            <person name="Bowman J.P."/>
        </authorList>
    </citation>
    <scope>NUCLEOTIDE SEQUENCE [LARGE SCALE GENOMIC DNA]</scope>
    <source>
        <strain evidence="2 3">LMG 28164</strain>
    </source>
</reference>
<evidence type="ECO:0000256" key="1">
    <source>
        <dbReference type="SAM" id="Phobius"/>
    </source>
</evidence>
<comment type="caution">
    <text evidence="2">The sequence shown here is derived from an EMBL/GenBank/DDBJ whole genome shotgun (WGS) entry which is preliminary data.</text>
</comment>
<feature type="transmembrane region" description="Helical" evidence="1">
    <location>
        <begin position="21"/>
        <end position="41"/>
    </location>
</feature>
<proteinExistence type="predicted"/>
<feature type="transmembrane region" description="Helical" evidence="1">
    <location>
        <begin position="128"/>
        <end position="149"/>
    </location>
</feature>
<dbReference type="EMBL" id="JANUGX010000005">
    <property type="protein sequence ID" value="MCS0588818.1"/>
    <property type="molecule type" value="Genomic_DNA"/>
</dbReference>
<keyword evidence="1" id="KW-1133">Transmembrane helix</keyword>
<accession>A0ABT2A3N4</accession>
<protein>
    <submittedName>
        <fullName evidence="2">DUF1345 domain-containing protein</fullName>
    </submittedName>
</protein>
<dbReference type="RefSeq" id="WP_258844580.1">
    <property type="nucleotide sequence ID" value="NZ_JANUGX010000005.1"/>
</dbReference>
<dbReference type="Pfam" id="PF07077">
    <property type="entry name" value="DUF1345"/>
    <property type="match status" value="1"/>
</dbReference>
<name>A0ABT2A3N4_9BURK</name>
<evidence type="ECO:0000313" key="3">
    <source>
        <dbReference type="Proteomes" id="UP001205560"/>
    </source>
</evidence>
<feature type="transmembrane region" description="Helical" evidence="1">
    <location>
        <begin position="53"/>
        <end position="71"/>
    </location>
</feature>
<keyword evidence="3" id="KW-1185">Reference proteome</keyword>
<feature type="transmembrane region" description="Helical" evidence="1">
    <location>
        <begin position="212"/>
        <end position="234"/>
    </location>
</feature>
<dbReference type="InterPro" id="IPR009781">
    <property type="entry name" value="DUF1345"/>
</dbReference>
<sequence>MDKAEHRRDREKGRRLLHRFVRSRPHLTLAIAFGTVVGLAWPDSHPWLRRALIGWNAGVWVYLIGMAWMMARADHRKVRDIAGRQDESAGLVLFTLVVGAILSLYAIVSELTRMDHVPADQIALRYAFTALTVIGSWLLVGVLFCFHYAHLYYRAPRDHAPLRFPEEEPDGGAIEPDYWDFLYFSFTIAVAVQTSDVTVTSRSMRKLVLGHSVLAFFFNLLILGLSINIAAGFVNS</sequence>
<evidence type="ECO:0000313" key="2">
    <source>
        <dbReference type="EMBL" id="MCS0588818.1"/>
    </source>
</evidence>
<keyword evidence="1" id="KW-0812">Transmembrane</keyword>
<dbReference type="Proteomes" id="UP001205560">
    <property type="component" value="Unassembled WGS sequence"/>
</dbReference>